<keyword evidence="2 6" id="KW-0812">Transmembrane</keyword>
<keyword evidence="7" id="KW-0732">Signal</keyword>
<feature type="compositionally biased region" description="Basic residues" evidence="5">
    <location>
        <begin position="152"/>
        <end position="168"/>
    </location>
</feature>
<sequence length="395" mass="45213">MHSGLLFMTMLCLGCLVVQLLPILSVPITGKGIKYSIYLSHYDNYKYGVFGLCDVTQDICSDTKIGYPSNGSNFFTAMSEGYKEEYGGVQLPSNARYTISKLLVVHVVSFCFSGCLFLVMLLLMVIYSYENTTKLRLIEKFKPRPKRVTKRIGKFKMKRKGGRGRGRALSKLPQEEENDPPSDGYQDDPPSNNNGTQIVIQEPEARPSKARKNSLTSASESKKRDITPILNLMLMLALLSFMSTLLAFLSDILLFTPHLSYLGWLQFYPIVATSLIASMVCFMKRSITSRKYWEDSKIRYNDDMRIRRTIDLEDSDSDDGFYVYTNGFYSTGDNNEETYHSHRARSTSSHNGWRRHTPRNDESHIQMDEQPHREEQQVVELEDMDLGSDIHRVTL</sequence>
<dbReference type="GO" id="GO:0005886">
    <property type="term" value="C:plasma membrane"/>
    <property type="evidence" value="ECO:0007669"/>
    <property type="project" value="InterPro"/>
</dbReference>
<evidence type="ECO:0000313" key="9">
    <source>
        <dbReference type="Proteomes" id="UP000837801"/>
    </source>
</evidence>
<evidence type="ECO:0000256" key="4">
    <source>
        <dbReference type="ARBA" id="ARBA00023136"/>
    </source>
</evidence>
<comment type="subcellular location">
    <subcellularLocation>
        <location evidence="1">Membrane</location>
        <topology evidence="1">Multi-pass membrane protein</topology>
    </subcellularLocation>
</comment>
<dbReference type="OrthoDB" id="2354757at2759"/>
<evidence type="ECO:0000256" key="6">
    <source>
        <dbReference type="SAM" id="Phobius"/>
    </source>
</evidence>
<dbReference type="Proteomes" id="UP000837801">
    <property type="component" value="Unassembled WGS sequence"/>
</dbReference>
<name>A0A9P0QU55_9ASCO</name>
<feature type="chain" id="PRO_5040216669" evidence="7">
    <location>
        <begin position="21"/>
        <end position="395"/>
    </location>
</feature>
<dbReference type="PANTHER" id="PTHR28013">
    <property type="entry name" value="PROTEIN DCV1-RELATED"/>
    <property type="match status" value="1"/>
</dbReference>
<evidence type="ECO:0000256" key="7">
    <source>
        <dbReference type="SAM" id="SignalP"/>
    </source>
</evidence>
<comment type="caution">
    <text evidence="8">The sequence shown here is derived from an EMBL/GenBank/DDBJ whole genome shotgun (WGS) entry which is preliminary data.</text>
</comment>
<evidence type="ECO:0000256" key="1">
    <source>
        <dbReference type="ARBA" id="ARBA00004141"/>
    </source>
</evidence>
<feature type="region of interest" description="Disordered" evidence="5">
    <location>
        <begin position="152"/>
        <end position="219"/>
    </location>
</feature>
<dbReference type="PANTHER" id="PTHR28013:SF3">
    <property type="entry name" value="PROTEIN DCV1-RELATED"/>
    <property type="match status" value="1"/>
</dbReference>
<evidence type="ECO:0000256" key="5">
    <source>
        <dbReference type="SAM" id="MobiDB-lite"/>
    </source>
</evidence>
<evidence type="ECO:0000256" key="3">
    <source>
        <dbReference type="ARBA" id="ARBA00022989"/>
    </source>
</evidence>
<feature type="region of interest" description="Disordered" evidence="5">
    <location>
        <begin position="335"/>
        <end position="375"/>
    </location>
</feature>
<feature type="signal peptide" evidence="7">
    <location>
        <begin position="1"/>
        <end position="20"/>
    </location>
</feature>
<evidence type="ECO:0000313" key="8">
    <source>
        <dbReference type="EMBL" id="CAH2354355.1"/>
    </source>
</evidence>
<dbReference type="InterPro" id="IPR051380">
    <property type="entry name" value="pH-response_reg_palI/RIM9"/>
</dbReference>
<dbReference type="GO" id="GO:0032153">
    <property type="term" value="C:cell division site"/>
    <property type="evidence" value="ECO:0007669"/>
    <property type="project" value="TreeGrafter"/>
</dbReference>
<reference evidence="8" key="1">
    <citation type="submission" date="2022-03" db="EMBL/GenBank/DDBJ databases">
        <authorList>
            <person name="Legras J.-L."/>
            <person name="Devillers H."/>
            <person name="Grondin C."/>
        </authorList>
    </citation>
    <scope>NUCLEOTIDE SEQUENCE</scope>
    <source>
        <strain evidence="8">CLIB 1423</strain>
    </source>
</reference>
<dbReference type="GO" id="GO:0035838">
    <property type="term" value="C:growing cell tip"/>
    <property type="evidence" value="ECO:0007669"/>
    <property type="project" value="TreeGrafter"/>
</dbReference>
<keyword evidence="3 6" id="KW-1133">Transmembrane helix</keyword>
<keyword evidence="4 6" id="KW-0472">Membrane</keyword>
<feature type="transmembrane region" description="Helical" evidence="6">
    <location>
        <begin position="229"/>
        <end position="249"/>
    </location>
</feature>
<feature type="transmembrane region" description="Helical" evidence="6">
    <location>
        <begin position="261"/>
        <end position="282"/>
    </location>
</feature>
<protein>
    <submittedName>
        <fullName evidence="8">PH-response regulator protein palI/RIM9</fullName>
    </submittedName>
</protein>
<evidence type="ECO:0000256" key="2">
    <source>
        <dbReference type="ARBA" id="ARBA00022692"/>
    </source>
</evidence>
<dbReference type="InterPro" id="IPR009571">
    <property type="entry name" value="SUR7/Rim9-like_fungi"/>
</dbReference>
<accession>A0A9P0QU55</accession>
<dbReference type="AlphaFoldDB" id="A0A9P0QU55"/>
<organism evidence="8 9">
    <name type="scientific">[Candida] railenensis</name>
    <dbReference type="NCBI Taxonomy" id="45579"/>
    <lineage>
        <taxon>Eukaryota</taxon>
        <taxon>Fungi</taxon>
        <taxon>Dikarya</taxon>
        <taxon>Ascomycota</taxon>
        <taxon>Saccharomycotina</taxon>
        <taxon>Pichiomycetes</taxon>
        <taxon>Debaryomycetaceae</taxon>
        <taxon>Kurtzmaniella</taxon>
    </lineage>
</organism>
<proteinExistence type="predicted"/>
<dbReference type="EMBL" id="CAKXYY010000016">
    <property type="protein sequence ID" value="CAH2354355.1"/>
    <property type="molecule type" value="Genomic_DNA"/>
</dbReference>
<dbReference type="Pfam" id="PF06687">
    <property type="entry name" value="SUR7"/>
    <property type="match status" value="1"/>
</dbReference>
<feature type="compositionally biased region" description="Basic and acidic residues" evidence="5">
    <location>
        <begin position="358"/>
        <end position="375"/>
    </location>
</feature>
<feature type="transmembrane region" description="Helical" evidence="6">
    <location>
        <begin position="103"/>
        <end position="127"/>
    </location>
</feature>
<feature type="compositionally biased region" description="Polar residues" evidence="5">
    <location>
        <begin position="189"/>
        <end position="199"/>
    </location>
</feature>
<gene>
    <name evidence="8" type="ORF">CLIB1423_16S00760</name>
</gene>
<keyword evidence="9" id="KW-1185">Reference proteome</keyword>